<name>A0ABP0YS40_9ROSI</name>
<evidence type="ECO:0000256" key="1">
    <source>
        <dbReference type="ARBA" id="ARBA00004370"/>
    </source>
</evidence>
<gene>
    <name evidence="15" type="ORF">CITCOLO1_LOCUS15522</name>
</gene>
<evidence type="ECO:0000256" key="7">
    <source>
        <dbReference type="ARBA" id="ARBA00022741"/>
    </source>
</evidence>
<evidence type="ECO:0000256" key="6">
    <source>
        <dbReference type="ARBA" id="ARBA00022737"/>
    </source>
</evidence>
<dbReference type="PANTHER" id="PTHR27008:SF499">
    <property type="entry name" value="OS06G0581500 PROTEIN"/>
    <property type="match status" value="1"/>
</dbReference>
<keyword evidence="5 13" id="KW-0812">Transmembrane</keyword>
<evidence type="ECO:0000256" key="5">
    <source>
        <dbReference type="ARBA" id="ARBA00022692"/>
    </source>
</evidence>
<protein>
    <recommendedName>
        <fullName evidence="14">Protein kinase domain-containing protein</fullName>
    </recommendedName>
</protein>
<dbReference type="SUPFAM" id="SSF52058">
    <property type="entry name" value="L domain-like"/>
    <property type="match status" value="2"/>
</dbReference>
<evidence type="ECO:0000256" key="2">
    <source>
        <dbReference type="ARBA" id="ARBA00022527"/>
    </source>
</evidence>
<dbReference type="InterPro" id="IPR025875">
    <property type="entry name" value="Leu-rich_rpt_4"/>
</dbReference>
<evidence type="ECO:0000256" key="3">
    <source>
        <dbReference type="ARBA" id="ARBA00022614"/>
    </source>
</evidence>
<evidence type="ECO:0000256" key="13">
    <source>
        <dbReference type="SAM" id="Phobius"/>
    </source>
</evidence>
<reference evidence="15 16" key="1">
    <citation type="submission" date="2024-03" db="EMBL/GenBank/DDBJ databases">
        <authorList>
            <person name="Gkanogiannis A."/>
            <person name="Becerra Lopez-Lavalle L."/>
        </authorList>
    </citation>
    <scope>NUCLEOTIDE SEQUENCE [LARGE SCALE GENOMIC DNA]</scope>
</reference>
<evidence type="ECO:0000256" key="4">
    <source>
        <dbReference type="ARBA" id="ARBA00022679"/>
    </source>
</evidence>
<evidence type="ECO:0000256" key="12">
    <source>
        <dbReference type="PROSITE-ProRule" id="PRU10141"/>
    </source>
</evidence>
<dbReference type="PANTHER" id="PTHR27008">
    <property type="entry name" value="OS04G0122200 PROTEIN"/>
    <property type="match status" value="1"/>
</dbReference>
<comment type="subcellular location">
    <subcellularLocation>
        <location evidence="1">Membrane</location>
    </subcellularLocation>
</comment>
<sequence length="977" mass="108017">MSSWNDSTHFCDWIGVICNSTIRRVVSLNLEAQKLTGSMPPSLGNLTYLVEVRLGDNNFHGGIPQEFGRLQHLRYLNLSHNKFGGEIPTNISHCTQLVILEINDNQLTGPIPHQLFKLTKLSQLRCDLNNLTGAIPSWIGNFSSLIYLEFKQNNFEGNMPCELGDLSRLEFFSVALNYLTGRVPLSIYNITSLTHVTVAGNKLQGTLPPNIGITLPNLQGFLGGHNNCRGPIPKSFVNASSLWMLDIAENNFTGLVPDDLGSLKDLKILNFQTNKLGNGKVGDLSFINSLVNPNGRNRLGEALPPSIGNLSNLITLHLGVNMLTGSIPSGIENLINLQVLVMEYNYLYGRIPPNIGKLQNLAVLYFGLNDLTGPIPSSIGNLSSITKLYLYHNRLEGSIPPSFGRCKSLQALDLSRNNLIGSIPKEIFGISSLSISLLLDYNSLTGPLPSEAGELVSLTELDVSENKLSGNIPSNLDKCISIQRLYLGRNRFAGIIPSSLEALKGLEKLDLSSNNFSGPIPQFLAKLHSLRYLNLSYNNFEGKVPKIGVFSDSTMISILGNDNLCDGLPELHLPPCTQDQTLFPKKQLIVSKVLIIVVPTVILTVVLVSILFVCFVRNKSKKNVSTSSSSKEFLPQISYLELSRSTDGFSIDNLIGLGSFGSVYKGVLSNDGSIVAIKVLNLQQQGASKSFVDECNALSNIRHRNLLKIITSCSSVDVQGNEFKALVFNFMSNGNLDCWLHRTNERNNQRRLSLIQRLNIAIDIASGLDYLHNHCETPIIHCDLKPCNILLDDDMVAHVGDFGIARFMVDGSDDQIPFSQTMSLALKGSIGEYGIGNRISTEGDIFSYGILLLEMITGKRPTDDMFSNSVDIHLFTAMALPQDAWRIIDPSILFEETRREGDIEEEIQEMAIMSEEDCRETMPRWMEECLISMMKIGLSCSLRAPSERTSSMNDVVNELQAIKSTYLKLKKARRRFH</sequence>
<feature type="binding site" evidence="12">
    <location>
        <position position="678"/>
    </location>
    <ligand>
        <name>ATP</name>
        <dbReference type="ChEBI" id="CHEBI:30616"/>
    </ligand>
</feature>
<keyword evidence="2" id="KW-0723">Serine/threonine-protein kinase</keyword>
<dbReference type="InterPro" id="IPR051809">
    <property type="entry name" value="Plant_receptor-like_S/T_kinase"/>
</dbReference>
<organism evidence="15 16">
    <name type="scientific">Citrullus colocynthis</name>
    <name type="common">colocynth</name>
    <dbReference type="NCBI Taxonomy" id="252529"/>
    <lineage>
        <taxon>Eukaryota</taxon>
        <taxon>Viridiplantae</taxon>
        <taxon>Streptophyta</taxon>
        <taxon>Embryophyta</taxon>
        <taxon>Tracheophyta</taxon>
        <taxon>Spermatophyta</taxon>
        <taxon>Magnoliopsida</taxon>
        <taxon>eudicotyledons</taxon>
        <taxon>Gunneridae</taxon>
        <taxon>Pentapetalae</taxon>
        <taxon>rosids</taxon>
        <taxon>fabids</taxon>
        <taxon>Cucurbitales</taxon>
        <taxon>Cucurbitaceae</taxon>
        <taxon>Benincaseae</taxon>
        <taxon>Citrullus</taxon>
    </lineage>
</organism>
<keyword evidence="3" id="KW-0433">Leucine-rich repeat</keyword>
<dbReference type="Pfam" id="PF13855">
    <property type="entry name" value="LRR_8"/>
    <property type="match status" value="1"/>
</dbReference>
<dbReference type="Gene3D" id="3.30.200.20">
    <property type="entry name" value="Phosphorylase Kinase, domain 1"/>
    <property type="match status" value="1"/>
</dbReference>
<dbReference type="Pfam" id="PF07714">
    <property type="entry name" value="PK_Tyr_Ser-Thr"/>
    <property type="match status" value="1"/>
</dbReference>
<keyword evidence="8" id="KW-0418">Kinase</keyword>
<dbReference type="Proteomes" id="UP001642487">
    <property type="component" value="Chromosome 5"/>
</dbReference>
<dbReference type="InterPro" id="IPR008271">
    <property type="entry name" value="Ser/Thr_kinase_AS"/>
</dbReference>
<dbReference type="PROSITE" id="PS00108">
    <property type="entry name" value="PROTEIN_KINASE_ST"/>
    <property type="match status" value="1"/>
</dbReference>
<evidence type="ECO:0000259" key="14">
    <source>
        <dbReference type="PROSITE" id="PS50011"/>
    </source>
</evidence>
<accession>A0ABP0YS40</accession>
<proteinExistence type="predicted"/>
<dbReference type="Pfam" id="PF12799">
    <property type="entry name" value="LRR_4"/>
    <property type="match status" value="1"/>
</dbReference>
<dbReference type="InterPro" id="IPR055414">
    <property type="entry name" value="LRR_R13L4/SHOC2-like"/>
</dbReference>
<evidence type="ECO:0000256" key="10">
    <source>
        <dbReference type="ARBA" id="ARBA00022989"/>
    </source>
</evidence>
<dbReference type="InterPro" id="IPR001245">
    <property type="entry name" value="Ser-Thr/Tyr_kinase_cat_dom"/>
</dbReference>
<evidence type="ECO:0000256" key="8">
    <source>
        <dbReference type="ARBA" id="ARBA00022777"/>
    </source>
</evidence>
<dbReference type="InterPro" id="IPR011009">
    <property type="entry name" value="Kinase-like_dom_sf"/>
</dbReference>
<keyword evidence="6" id="KW-0677">Repeat</keyword>
<keyword evidence="11 13" id="KW-0472">Membrane</keyword>
<dbReference type="Gene3D" id="3.80.10.10">
    <property type="entry name" value="Ribonuclease Inhibitor"/>
    <property type="match status" value="3"/>
</dbReference>
<keyword evidence="10 13" id="KW-1133">Transmembrane helix</keyword>
<dbReference type="InterPro" id="IPR017441">
    <property type="entry name" value="Protein_kinase_ATP_BS"/>
</dbReference>
<evidence type="ECO:0000256" key="11">
    <source>
        <dbReference type="ARBA" id="ARBA00023136"/>
    </source>
</evidence>
<keyword evidence="7 12" id="KW-0547">Nucleotide-binding</keyword>
<dbReference type="SUPFAM" id="SSF56112">
    <property type="entry name" value="Protein kinase-like (PK-like)"/>
    <property type="match status" value="1"/>
</dbReference>
<dbReference type="PROSITE" id="PS50011">
    <property type="entry name" value="PROTEIN_KINASE_DOM"/>
    <property type="match status" value="1"/>
</dbReference>
<feature type="transmembrane region" description="Helical" evidence="13">
    <location>
        <begin position="593"/>
        <end position="616"/>
    </location>
</feature>
<dbReference type="Pfam" id="PF00560">
    <property type="entry name" value="LRR_1"/>
    <property type="match status" value="1"/>
</dbReference>
<dbReference type="Gene3D" id="1.10.510.10">
    <property type="entry name" value="Transferase(Phosphotransferase) domain 1"/>
    <property type="match status" value="1"/>
</dbReference>
<dbReference type="EMBL" id="OZ021739">
    <property type="protein sequence ID" value="CAK9323342.1"/>
    <property type="molecule type" value="Genomic_DNA"/>
</dbReference>
<dbReference type="SMART" id="SM00369">
    <property type="entry name" value="LRR_TYP"/>
    <property type="match status" value="8"/>
</dbReference>
<dbReference type="InterPro" id="IPR001611">
    <property type="entry name" value="Leu-rich_rpt"/>
</dbReference>
<feature type="domain" description="Protein kinase" evidence="14">
    <location>
        <begin position="649"/>
        <end position="913"/>
    </location>
</feature>
<evidence type="ECO:0000256" key="9">
    <source>
        <dbReference type="ARBA" id="ARBA00022840"/>
    </source>
</evidence>
<dbReference type="InterPro" id="IPR003591">
    <property type="entry name" value="Leu-rich_rpt_typical-subtyp"/>
</dbReference>
<dbReference type="SMART" id="SM00220">
    <property type="entry name" value="S_TKc"/>
    <property type="match status" value="1"/>
</dbReference>
<evidence type="ECO:0000313" key="16">
    <source>
        <dbReference type="Proteomes" id="UP001642487"/>
    </source>
</evidence>
<dbReference type="PROSITE" id="PS00107">
    <property type="entry name" value="PROTEIN_KINASE_ATP"/>
    <property type="match status" value="1"/>
</dbReference>
<keyword evidence="4" id="KW-0808">Transferase</keyword>
<dbReference type="InterPro" id="IPR032675">
    <property type="entry name" value="LRR_dom_sf"/>
</dbReference>
<keyword evidence="9 12" id="KW-0067">ATP-binding</keyword>
<dbReference type="InterPro" id="IPR000719">
    <property type="entry name" value="Prot_kinase_dom"/>
</dbReference>
<keyword evidence="16" id="KW-1185">Reference proteome</keyword>
<dbReference type="Pfam" id="PF23598">
    <property type="entry name" value="LRR_14"/>
    <property type="match status" value="1"/>
</dbReference>
<evidence type="ECO:0000313" key="15">
    <source>
        <dbReference type="EMBL" id="CAK9323342.1"/>
    </source>
</evidence>